<feature type="region of interest" description="Disordered" evidence="15">
    <location>
        <begin position="569"/>
        <end position="590"/>
    </location>
</feature>
<dbReference type="Pfam" id="PF08288">
    <property type="entry name" value="PIGA"/>
    <property type="match status" value="1"/>
</dbReference>
<evidence type="ECO:0000256" key="8">
    <source>
        <dbReference type="ARBA" id="ARBA00022980"/>
    </source>
</evidence>
<sequence>MTNTKTSVQSTKRRLRICLVSDFFYPNVGGVESHLHFLSQELVARGHSLVIITHNYGRRVGVRNLSSGVKVYYVPHWRVFDQVSLPTLYAFFPLFRNIVLRERIDIVHGHQAFSSMCHEAIINAKTMGIPAVFTDHSLFGFEDVASILTNKLLKFSLTDVDHVICVSHTSKENTVLRGALNPADVSVIPNAVVAKQFIPDPTARDPSKITIVVISRLVYRKGTDLLVSVIPPICKRYPDVDFVIGGDGAKRIEVEQMREKYILQDRVTVLGSVKHEQVRNVLTKGHIFLNTSLTEAFCIAIVEAACCGLLVVSTRVGGIPEVLPDHMIVFAEPDQDDLVRSIEIAINRIRTNPPDPFILHQEISGMYSWANVAKRTEAVYERIVDNEPLPLADRLLKYNRVGVWAGKFSVMIIAAPKKTAEAAPKENVQLGPNAREGENVFGVAHIFASFNDTFVHVTDLTGRETIVRVTGNYLHFLVLKHGILFVTGVGCMIWAQCGMKVKADRDESSPYAAMLAAQDVAARCKEIGITALHIKLRATGGTGSKSPGPGGQSALRALARAGMKIGRIEDVTPIPTDSTRRKGGRRGRRL</sequence>
<dbReference type="InterPro" id="IPR013234">
    <property type="entry name" value="PIGA_GPI_anchor_biosynthesis"/>
</dbReference>
<evidence type="ECO:0000256" key="12">
    <source>
        <dbReference type="ARBA" id="ARBA00044343"/>
    </source>
</evidence>
<dbReference type="CDD" id="cd03796">
    <property type="entry name" value="GT4_PIG-A-like"/>
    <property type="match status" value="1"/>
</dbReference>
<dbReference type="PANTHER" id="PTHR45871:SF1">
    <property type="entry name" value="PHOSPHATIDYLINOSITOL N-ACETYLGLUCOSAMINYLTRANSFERASE SUBUNIT A"/>
    <property type="match status" value="1"/>
</dbReference>
<evidence type="ECO:0000256" key="7">
    <source>
        <dbReference type="ARBA" id="ARBA00022679"/>
    </source>
</evidence>
<reference evidence="19 20" key="1">
    <citation type="journal article" date="2019" name="Sci. Rep.">
        <title>Comparative genomics of chytrid fungi reveal insights into the obligate biotrophic and pathogenic lifestyle of Synchytrium endobioticum.</title>
        <authorList>
            <person name="van de Vossenberg B.T.L.H."/>
            <person name="Warris S."/>
            <person name="Nguyen H.D.T."/>
            <person name="van Gent-Pelzer M.P.E."/>
            <person name="Joly D.L."/>
            <person name="van de Geest H.C."/>
            <person name="Bonants P.J.M."/>
            <person name="Smith D.S."/>
            <person name="Levesque C.A."/>
            <person name="van der Lee T.A.J."/>
        </authorList>
    </citation>
    <scope>NUCLEOTIDE SEQUENCE [LARGE SCALE GENOMIC DNA]</scope>
    <source>
        <strain evidence="19 20">CBS 675.73</strain>
    </source>
</reference>
<dbReference type="STRING" id="246404.A0A507FQ35"/>
<dbReference type="FunFam" id="3.40.50.2000:FF:000148">
    <property type="entry name" value="Phosphatidylinositol N-acetylglucosaminyltransferase subunit A"/>
    <property type="match status" value="1"/>
</dbReference>
<protein>
    <recommendedName>
        <fullName evidence="13">Phosphatidylinositol N-acetylglucosaminyltransferase GPI3 subunit</fullName>
        <ecNumber evidence="4">2.4.1.198</ecNumber>
    </recommendedName>
    <alternativeName>
        <fullName evidence="12">40S ribosomal protein S14</fullName>
    </alternativeName>
    <alternativeName>
        <fullName evidence="10">GlcNAc-PI synthesis protein</fullName>
    </alternativeName>
    <alternativeName>
        <fullName evidence="11">Small ribosomal subunit protein uS11</fullName>
    </alternativeName>
</protein>
<feature type="domain" description="PIGA GPI anchor biosynthesis" evidence="18">
    <location>
        <begin position="54"/>
        <end position="143"/>
    </location>
</feature>
<dbReference type="AlphaFoldDB" id="A0A507FQ35"/>
<dbReference type="FunFam" id="3.40.50.2000:FF:000026">
    <property type="entry name" value="Phosphatidylinositol N-acetylglucosaminyltransferase subunit A"/>
    <property type="match status" value="1"/>
</dbReference>
<evidence type="ECO:0000256" key="5">
    <source>
        <dbReference type="ARBA" id="ARBA00022502"/>
    </source>
</evidence>
<gene>
    <name evidence="19" type="primary">SPT14A</name>
    <name evidence="19" type="ORF">CcCBS67573_g01250</name>
</gene>
<dbReference type="InterPro" id="IPR001971">
    <property type="entry name" value="Ribosomal_uS11"/>
</dbReference>
<feature type="transmembrane region" description="Helical" evidence="16">
    <location>
        <begin position="473"/>
        <end position="495"/>
    </location>
</feature>
<dbReference type="EC" id="2.4.1.198" evidence="4"/>
<comment type="pathway">
    <text evidence="2">Glycolipid biosynthesis; glycosylphosphatidylinositol-anchor biosynthesis.</text>
</comment>
<evidence type="ECO:0000256" key="16">
    <source>
        <dbReference type="SAM" id="Phobius"/>
    </source>
</evidence>
<evidence type="ECO:0000256" key="10">
    <source>
        <dbReference type="ARBA" id="ARBA00032160"/>
    </source>
</evidence>
<feature type="domain" description="Glycosyl transferase family 1" evidence="17">
    <location>
        <begin position="197"/>
        <end position="346"/>
    </location>
</feature>
<evidence type="ECO:0000256" key="14">
    <source>
        <dbReference type="RuleBase" id="RU003629"/>
    </source>
</evidence>
<dbReference type="GO" id="GO:0044391">
    <property type="term" value="C:ribosomal subunit"/>
    <property type="evidence" value="ECO:0007669"/>
    <property type="project" value="UniProtKB-ARBA"/>
</dbReference>
<dbReference type="GO" id="GO:0006412">
    <property type="term" value="P:translation"/>
    <property type="evidence" value="ECO:0007669"/>
    <property type="project" value="InterPro"/>
</dbReference>
<dbReference type="Proteomes" id="UP000320333">
    <property type="component" value="Unassembled WGS sequence"/>
</dbReference>
<dbReference type="SUPFAM" id="SSF53137">
    <property type="entry name" value="Translational machinery components"/>
    <property type="match status" value="1"/>
</dbReference>
<keyword evidence="8 14" id="KW-0689">Ribosomal protein</keyword>
<keyword evidence="20" id="KW-1185">Reference proteome</keyword>
<dbReference type="PROSITE" id="PS00054">
    <property type="entry name" value="RIBOSOMAL_S11"/>
    <property type="match status" value="1"/>
</dbReference>
<dbReference type="SUPFAM" id="SSF53756">
    <property type="entry name" value="UDP-Glycosyltransferase/glycogen phosphorylase"/>
    <property type="match status" value="1"/>
</dbReference>
<dbReference type="InterPro" id="IPR001296">
    <property type="entry name" value="Glyco_trans_1"/>
</dbReference>
<comment type="function">
    <text evidence="1">Catalytic subunit in the complex catalyzing the transfer of N-acetylglucosamine from UDP-N-acetylglucosamine to phosphatidylinositol, the first step of GPI biosynthesis.</text>
</comment>
<dbReference type="FunFam" id="3.30.420.80:FF:000018">
    <property type="entry name" value="40S ribosomal protein S14"/>
    <property type="match status" value="1"/>
</dbReference>
<dbReference type="GO" id="GO:0022626">
    <property type="term" value="C:cytosolic ribosome"/>
    <property type="evidence" value="ECO:0007669"/>
    <property type="project" value="UniProtKB-ARBA"/>
</dbReference>
<dbReference type="InterPro" id="IPR018102">
    <property type="entry name" value="Ribosomal_uS11_CS"/>
</dbReference>
<accession>A0A507FQ35</accession>
<evidence type="ECO:0000256" key="13">
    <source>
        <dbReference type="ARBA" id="ARBA00068617"/>
    </source>
</evidence>
<evidence type="ECO:0000259" key="18">
    <source>
        <dbReference type="Pfam" id="PF08288"/>
    </source>
</evidence>
<dbReference type="GO" id="GO:0006506">
    <property type="term" value="P:GPI anchor biosynthetic process"/>
    <property type="evidence" value="ECO:0007669"/>
    <property type="project" value="UniProtKB-UniPathway"/>
</dbReference>
<dbReference type="OrthoDB" id="734129at2759"/>
<evidence type="ECO:0000313" key="19">
    <source>
        <dbReference type="EMBL" id="TPX77446.1"/>
    </source>
</evidence>
<evidence type="ECO:0000256" key="4">
    <source>
        <dbReference type="ARBA" id="ARBA00012420"/>
    </source>
</evidence>
<comment type="similarity">
    <text evidence="3 14">Belongs to the universal ribosomal protein uS11 family.</text>
</comment>
<keyword evidence="16" id="KW-0812">Transmembrane</keyword>
<dbReference type="InterPro" id="IPR036967">
    <property type="entry name" value="Ribosomal_uS11_sf"/>
</dbReference>
<dbReference type="GO" id="GO:0017176">
    <property type="term" value="F:phosphatidylinositol N-acetylglucosaminyltransferase activity"/>
    <property type="evidence" value="ECO:0007669"/>
    <property type="project" value="UniProtKB-EC"/>
</dbReference>
<dbReference type="EMBL" id="QEAP01000020">
    <property type="protein sequence ID" value="TPX77446.1"/>
    <property type="molecule type" value="Genomic_DNA"/>
</dbReference>
<dbReference type="Gene3D" id="3.30.420.80">
    <property type="entry name" value="Ribosomal protein S11"/>
    <property type="match status" value="2"/>
</dbReference>
<dbReference type="Pfam" id="PF00534">
    <property type="entry name" value="Glycos_transf_1"/>
    <property type="match status" value="1"/>
</dbReference>
<evidence type="ECO:0000256" key="11">
    <source>
        <dbReference type="ARBA" id="ARBA00035160"/>
    </source>
</evidence>
<dbReference type="InterPro" id="IPR039507">
    <property type="entry name" value="PIG-A/GPI3"/>
</dbReference>
<evidence type="ECO:0000256" key="3">
    <source>
        <dbReference type="ARBA" id="ARBA00006194"/>
    </source>
</evidence>
<dbReference type="GO" id="GO:0000506">
    <property type="term" value="C:glycosylphosphatidylinositol-N-acetylglucosaminyltransferase (GPI-GnT) complex"/>
    <property type="evidence" value="ECO:0007669"/>
    <property type="project" value="InterPro"/>
</dbReference>
<dbReference type="UniPathway" id="UPA00196"/>
<keyword evidence="16" id="KW-1133">Transmembrane helix</keyword>
<dbReference type="Gene3D" id="3.40.50.2000">
    <property type="entry name" value="Glycogen Phosphorylase B"/>
    <property type="match status" value="2"/>
</dbReference>
<organism evidence="19 20">
    <name type="scientific">Chytriomyces confervae</name>
    <dbReference type="NCBI Taxonomy" id="246404"/>
    <lineage>
        <taxon>Eukaryota</taxon>
        <taxon>Fungi</taxon>
        <taxon>Fungi incertae sedis</taxon>
        <taxon>Chytridiomycota</taxon>
        <taxon>Chytridiomycota incertae sedis</taxon>
        <taxon>Chytridiomycetes</taxon>
        <taxon>Chytridiales</taxon>
        <taxon>Chytriomycetaceae</taxon>
        <taxon>Chytriomyces</taxon>
    </lineage>
</organism>
<feature type="compositionally biased region" description="Basic residues" evidence="15">
    <location>
        <begin position="581"/>
        <end position="590"/>
    </location>
</feature>
<dbReference type="HAMAP" id="MF_01310">
    <property type="entry name" value="Ribosomal_uS11"/>
    <property type="match status" value="1"/>
</dbReference>
<keyword evidence="5" id="KW-0337">GPI-anchor biosynthesis</keyword>
<keyword evidence="16" id="KW-0472">Membrane</keyword>
<name>A0A507FQ35_9FUNG</name>
<evidence type="ECO:0000256" key="1">
    <source>
        <dbReference type="ARBA" id="ARBA00003265"/>
    </source>
</evidence>
<dbReference type="GO" id="GO:0003735">
    <property type="term" value="F:structural constituent of ribosome"/>
    <property type="evidence" value="ECO:0007669"/>
    <property type="project" value="InterPro"/>
</dbReference>
<evidence type="ECO:0000256" key="15">
    <source>
        <dbReference type="SAM" id="MobiDB-lite"/>
    </source>
</evidence>
<evidence type="ECO:0000256" key="6">
    <source>
        <dbReference type="ARBA" id="ARBA00022676"/>
    </source>
</evidence>
<evidence type="ECO:0000313" key="20">
    <source>
        <dbReference type="Proteomes" id="UP000320333"/>
    </source>
</evidence>
<evidence type="ECO:0000259" key="17">
    <source>
        <dbReference type="Pfam" id="PF00534"/>
    </source>
</evidence>
<evidence type="ECO:0000256" key="9">
    <source>
        <dbReference type="ARBA" id="ARBA00023274"/>
    </source>
</evidence>
<proteinExistence type="inferred from homology"/>
<keyword evidence="9 14" id="KW-0687">Ribonucleoprotein</keyword>
<dbReference type="Pfam" id="PF00411">
    <property type="entry name" value="Ribosomal_S11"/>
    <property type="match status" value="2"/>
</dbReference>
<comment type="caution">
    <text evidence="19">The sequence shown here is derived from an EMBL/GenBank/DDBJ whole genome shotgun (WGS) entry which is preliminary data.</text>
</comment>
<evidence type="ECO:0000256" key="2">
    <source>
        <dbReference type="ARBA" id="ARBA00004687"/>
    </source>
</evidence>
<dbReference type="PANTHER" id="PTHR45871">
    <property type="entry name" value="N-ACETYLGLUCOSAMINYL-PHOSPHATIDYLINOSITOL BIOSYNTHETIC PROTEIN"/>
    <property type="match status" value="1"/>
</dbReference>
<keyword evidence="7 19" id="KW-0808">Transferase</keyword>
<keyword evidence="6 19" id="KW-0328">Glycosyltransferase</keyword>